<feature type="domain" description="F-box" evidence="1">
    <location>
        <begin position="37"/>
        <end position="83"/>
    </location>
</feature>
<dbReference type="HOGENOM" id="CLU_526868_0_0_1"/>
<dbReference type="OrthoDB" id="2522477at2759"/>
<protein>
    <recommendedName>
        <fullName evidence="1">F-box domain-containing protein</fullName>
    </recommendedName>
</protein>
<dbReference type="PROSITE" id="PS50181">
    <property type="entry name" value="FBOX"/>
    <property type="match status" value="1"/>
</dbReference>
<dbReference type="STRING" id="985895.E5ADS0"/>
<dbReference type="OMA" id="SHLYYYL"/>
<dbReference type="VEuPathDB" id="FungiDB:LEMA_P001460.1"/>
<dbReference type="EMBL" id="FP929139">
    <property type="protein sequence ID" value="CBY01359.1"/>
    <property type="molecule type" value="Genomic_DNA"/>
</dbReference>
<gene>
    <name evidence="2" type="ORF">LEMA_P001460.1</name>
</gene>
<evidence type="ECO:0000313" key="3">
    <source>
        <dbReference type="Proteomes" id="UP000002668"/>
    </source>
</evidence>
<dbReference type="SUPFAM" id="SSF52047">
    <property type="entry name" value="RNI-like"/>
    <property type="match status" value="1"/>
</dbReference>
<evidence type="ECO:0000313" key="2">
    <source>
        <dbReference type="EMBL" id="CBY01359.1"/>
    </source>
</evidence>
<keyword evidence="3" id="KW-1185">Reference proteome</keyword>
<accession>E5ADS0</accession>
<organism evidence="2 3">
    <name type="scientific">Leptosphaeria maculans (strain JN3 / isolate v23.1.3 / race Av1-4-5-6-7-8)</name>
    <name type="common">Blackleg fungus</name>
    <name type="synonym">Phoma lingam</name>
    <dbReference type="NCBI Taxonomy" id="985895"/>
    <lineage>
        <taxon>Eukaryota</taxon>
        <taxon>Fungi</taxon>
        <taxon>Dikarya</taxon>
        <taxon>Ascomycota</taxon>
        <taxon>Pezizomycotina</taxon>
        <taxon>Dothideomycetes</taxon>
        <taxon>Pleosporomycetidae</taxon>
        <taxon>Pleosporales</taxon>
        <taxon>Pleosporineae</taxon>
        <taxon>Leptosphaeriaceae</taxon>
        <taxon>Plenodomus</taxon>
        <taxon>Plenodomus lingam/Leptosphaeria maculans species complex</taxon>
    </lineage>
</organism>
<name>E5ADS0_LEPMJ</name>
<evidence type="ECO:0000259" key="1">
    <source>
        <dbReference type="PROSITE" id="PS50181"/>
    </source>
</evidence>
<reference evidence="3" key="1">
    <citation type="journal article" date="2011" name="Nat. Commun.">
        <title>Effector diversification within compartments of the Leptosphaeria maculans genome affected by Repeat-Induced Point mutations.</title>
        <authorList>
            <person name="Rouxel T."/>
            <person name="Grandaubert J."/>
            <person name="Hane J.K."/>
            <person name="Hoede C."/>
            <person name="van de Wouw A.P."/>
            <person name="Couloux A."/>
            <person name="Dominguez V."/>
            <person name="Anthouard V."/>
            <person name="Bally P."/>
            <person name="Bourras S."/>
            <person name="Cozijnsen A.J."/>
            <person name="Ciuffetti L.M."/>
            <person name="Degrave A."/>
            <person name="Dilmaghani A."/>
            <person name="Duret L."/>
            <person name="Fudal I."/>
            <person name="Goodwin S.B."/>
            <person name="Gout L."/>
            <person name="Glaser N."/>
            <person name="Linglin J."/>
            <person name="Kema G.H.J."/>
            <person name="Lapalu N."/>
            <person name="Lawrence C.B."/>
            <person name="May K."/>
            <person name="Meyer M."/>
            <person name="Ollivier B."/>
            <person name="Poulain J."/>
            <person name="Schoch C.L."/>
            <person name="Simon A."/>
            <person name="Spatafora J.W."/>
            <person name="Stachowiak A."/>
            <person name="Turgeon B.G."/>
            <person name="Tyler B.M."/>
            <person name="Vincent D."/>
            <person name="Weissenbach J."/>
            <person name="Amselem J."/>
            <person name="Quesneville H."/>
            <person name="Oliver R.P."/>
            <person name="Wincker P."/>
            <person name="Balesdent M.-H."/>
            <person name="Howlett B.J."/>
        </authorList>
    </citation>
    <scope>NUCLEOTIDE SEQUENCE [LARGE SCALE GENOMIC DNA]</scope>
    <source>
        <strain evidence="3">JN3 / isolate v23.1.3 / race Av1-4-5-6-7-8</strain>
    </source>
</reference>
<dbReference type="Gene3D" id="3.80.10.10">
    <property type="entry name" value="Ribonuclease Inhibitor"/>
    <property type="match status" value="1"/>
</dbReference>
<dbReference type="InterPro" id="IPR032675">
    <property type="entry name" value="LRR_dom_sf"/>
</dbReference>
<proteinExistence type="predicted"/>
<dbReference type="Proteomes" id="UP000002668">
    <property type="component" value="Genome"/>
</dbReference>
<dbReference type="eggNOG" id="ENOG502SPK2">
    <property type="taxonomic scope" value="Eukaryota"/>
</dbReference>
<dbReference type="InParanoid" id="E5ADS0"/>
<dbReference type="AlphaFoldDB" id="E5ADS0"/>
<dbReference type="InterPro" id="IPR001810">
    <property type="entry name" value="F-box_dom"/>
</dbReference>
<sequence length="576" mass="65615">MPNISFSGAKKRKTRHSGYIFKMARREPGVTQLGLASSGLLSLVDELLLNIIDQIDAHETLYNLAATCMRFQGLIEPYIWRSLLVLKGDHARRIAAALDSRADRIDYIQELSIRYRDEYRDGIEELNHFMALMSRLRHLTIETPCPNNTEWRQGMYFDGWSRIDYTNLLAAAVYPRLEMPLTLPALQSLTLHAHNAGAQKFVLGRAVAMFRHPTLRTINLSCLNFDGDILSEDELAECRKSTALQSLTLIECNVNVHFLEYVLSLPKALKELSIGERLFTFDECEPSKDPTTRTSSPVFLKALQQQADSLKRLVHVGGKVANMPPLQKDPSGAAGAAKLRSLVNLEYLELGLESHLYYYLRQDGGFPPALKTLKLTNAAISVNAEHNIEMSSDIVFRSLSSLVTEHLPYMLNAGFQLQLKYHDHSFFRLLAQTAASVTEQSQLLNSLFFDRPTIYRIARILQSYQASFVATRETFSHGIAYIPPFMYGEEVPVEEVMYDSNRMWHFNGIDYQMIDDRELREEMRKRGELVRCVMCRHMGIEDCLNAGDGSRCVECRNRMFECGYLRDEDGRIISAV</sequence>
<dbReference type="GeneID" id="13290533"/>